<comment type="caution">
    <text evidence="3">The sequence shown here is derived from an EMBL/GenBank/DDBJ whole genome shotgun (WGS) entry which is preliminary data.</text>
</comment>
<feature type="region of interest" description="Disordered" evidence="1">
    <location>
        <begin position="1"/>
        <end position="36"/>
    </location>
</feature>
<evidence type="ECO:0000256" key="2">
    <source>
        <dbReference type="SAM" id="Phobius"/>
    </source>
</evidence>
<keyword evidence="2" id="KW-1133">Transmembrane helix</keyword>
<accession>A0AAN9UWM8</accession>
<reference evidence="3 4" key="1">
    <citation type="submission" date="2024-02" db="EMBL/GenBank/DDBJ databases">
        <title>De novo assembly and annotation of 12 fungi associated with fruit tree decline syndrome in Ontario, Canada.</title>
        <authorList>
            <person name="Sulman M."/>
            <person name="Ellouze W."/>
            <person name="Ilyukhin E."/>
        </authorList>
    </citation>
    <scope>NUCLEOTIDE SEQUENCE [LARGE SCALE GENOMIC DNA]</scope>
    <source>
        <strain evidence="3 4">M11/M66-122</strain>
    </source>
</reference>
<dbReference type="AlphaFoldDB" id="A0AAN9UWM8"/>
<keyword evidence="2" id="KW-0812">Transmembrane</keyword>
<sequence>MGHQEPPPQGTPTSRPPRSIPRGTAPTNIPAAPGPRARLRPIVWTGAIAAITIMGTFYGAGLKTQQEYQAEKKQVLETPVEDRIAGLEQRRETLVSQKMPLERKLAGIRARIKANEIQSEGRNGE</sequence>
<evidence type="ECO:0000256" key="1">
    <source>
        <dbReference type="SAM" id="MobiDB-lite"/>
    </source>
</evidence>
<proteinExistence type="predicted"/>
<dbReference type="Proteomes" id="UP001320420">
    <property type="component" value="Unassembled WGS sequence"/>
</dbReference>
<evidence type="ECO:0000313" key="4">
    <source>
        <dbReference type="Proteomes" id="UP001320420"/>
    </source>
</evidence>
<feature type="transmembrane region" description="Helical" evidence="2">
    <location>
        <begin position="42"/>
        <end position="62"/>
    </location>
</feature>
<protein>
    <submittedName>
        <fullName evidence="3">Uncharacterized protein</fullName>
    </submittedName>
</protein>
<organism evidence="3 4">
    <name type="scientific">Diatrype stigma</name>
    <dbReference type="NCBI Taxonomy" id="117547"/>
    <lineage>
        <taxon>Eukaryota</taxon>
        <taxon>Fungi</taxon>
        <taxon>Dikarya</taxon>
        <taxon>Ascomycota</taxon>
        <taxon>Pezizomycotina</taxon>
        <taxon>Sordariomycetes</taxon>
        <taxon>Xylariomycetidae</taxon>
        <taxon>Xylariales</taxon>
        <taxon>Diatrypaceae</taxon>
        <taxon>Diatrype</taxon>
    </lineage>
</organism>
<dbReference type="EMBL" id="JAKJXP020000019">
    <property type="protein sequence ID" value="KAK7754612.1"/>
    <property type="molecule type" value="Genomic_DNA"/>
</dbReference>
<evidence type="ECO:0000313" key="3">
    <source>
        <dbReference type="EMBL" id="KAK7754612.1"/>
    </source>
</evidence>
<keyword evidence="4" id="KW-1185">Reference proteome</keyword>
<keyword evidence="2" id="KW-0472">Membrane</keyword>
<gene>
    <name evidence="3" type="ORF">SLS62_003395</name>
</gene>
<name>A0AAN9UWM8_9PEZI</name>
<feature type="compositionally biased region" description="Low complexity" evidence="1">
    <location>
        <begin position="20"/>
        <end position="36"/>
    </location>
</feature>
<feature type="compositionally biased region" description="Pro residues" evidence="1">
    <location>
        <begin position="1"/>
        <end position="19"/>
    </location>
</feature>